<dbReference type="EMBL" id="JACAZI010000002">
    <property type="protein sequence ID" value="KAF7369463.1"/>
    <property type="molecule type" value="Genomic_DNA"/>
</dbReference>
<dbReference type="Proteomes" id="UP000620124">
    <property type="component" value="Unassembled WGS sequence"/>
</dbReference>
<gene>
    <name evidence="2" type="ORF">MVEN_00275900</name>
</gene>
<keyword evidence="3" id="KW-1185">Reference proteome</keyword>
<comment type="caution">
    <text evidence="2">The sequence shown here is derived from an EMBL/GenBank/DDBJ whole genome shotgun (WGS) entry which is preliminary data.</text>
</comment>
<accession>A0A8H7DER3</accession>
<organism evidence="2 3">
    <name type="scientific">Mycena venus</name>
    <dbReference type="NCBI Taxonomy" id="2733690"/>
    <lineage>
        <taxon>Eukaryota</taxon>
        <taxon>Fungi</taxon>
        <taxon>Dikarya</taxon>
        <taxon>Basidiomycota</taxon>
        <taxon>Agaricomycotina</taxon>
        <taxon>Agaricomycetes</taxon>
        <taxon>Agaricomycetidae</taxon>
        <taxon>Agaricales</taxon>
        <taxon>Marasmiineae</taxon>
        <taxon>Mycenaceae</taxon>
        <taxon>Mycena</taxon>
    </lineage>
</organism>
<evidence type="ECO:0000313" key="2">
    <source>
        <dbReference type="EMBL" id="KAF7369463.1"/>
    </source>
</evidence>
<protein>
    <submittedName>
        <fullName evidence="2">Uncharacterized protein</fullName>
    </submittedName>
</protein>
<dbReference type="AlphaFoldDB" id="A0A8H7DER3"/>
<sequence>MNVTNESSSESEIYSGQLLLKKRGFPLYVPEPQQTLPEAYRRAGIAIGDVGIITPEGSFDFFFNIYRSADHPINNNDVPENFSPLPPYESRDLFDQSYDAGTHVSTSSVERLDPE</sequence>
<reference evidence="2" key="1">
    <citation type="submission" date="2020-05" db="EMBL/GenBank/DDBJ databases">
        <title>Mycena genomes resolve the evolution of fungal bioluminescence.</title>
        <authorList>
            <person name="Tsai I.J."/>
        </authorList>
    </citation>
    <scope>NUCLEOTIDE SEQUENCE</scope>
    <source>
        <strain evidence="2">CCC161011</strain>
    </source>
</reference>
<feature type="region of interest" description="Disordered" evidence="1">
    <location>
        <begin position="74"/>
        <end position="115"/>
    </location>
</feature>
<dbReference type="OrthoDB" id="3070764at2759"/>
<evidence type="ECO:0000313" key="3">
    <source>
        <dbReference type="Proteomes" id="UP000620124"/>
    </source>
</evidence>
<evidence type="ECO:0000256" key="1">
    <source>
        <dbReference type="SAM" id="MobiDB-lite"/>
    </source>
</evidence>
<name>A0A8H7DER3_9AGAR</name>
<proteinExistence type="predicted"/>